<evidence type="ECO:0000256" key="2">
    <source>
        <dbReference type="ARBA" id="ARBA00007299"/>
    </source>
</evidence>
<feature type="domain" description="DNA polymerase alpha subunit B OB" evidence="8">
    <location>
        <begin position="204"/>
        <end position="313"/>
    </location>
</feature>
<dbReference type="GO" id="GO:0005658">
    <property type="term" value="C:alpha DNA polymerase:primase complex"/>
    <property type="evidence" value="ECO:0007669"/>
    <property type="project" value="TreeGrafter"/>
</dbReference>
<dbReference type="EMBL" id="CAIF01000156">
    <property type="protein sequence ID" value="CCH44807.1"/>
    <property type="molecule type" value="Genomic_DNA"/>
</dbReference>
<evidence type="ECO:0000256" key="1">
    <source>
        <dbReference type="ARBA" id="ARBA00004123"/>
    </source>
</evidence>
<dbReference type="InterPro" id="IPR007185">
    <property type="entry name" value="DNA_pol_a/d/e_bsu"/>
</dbReference>
<dbReference type="GO" id="GO:0003677">
    <property type="term" value="F:DNA binding"/>
    <property type="evidence" value="ECO:0007669"/>
    <property type="project" value="InterPro"/>
</dbReference>
<protein>
    <recommendedName>
        <fullName evidence="3 6">DNA polymerase alpha subunit B</fullName>
    </recommendedName>
</protein>
<name>K0KS48_WICCF</name>
<dbReference type="InterPro" id="IPR016722">
    <property type="entry name" value="DNA_pol_alpha_bsu"/>
</dbReference>
<gene>
    <name evidence="9" type="ORF">BN7_4376</name>
</gene>
<dbReference type="GO" id="GO:0006270">
    <property type="term" value="P:DNA replication initiation"/>
    <property type="evidence" value="ECO:0007669"/>
    <property type="project" value="TreeGrafter"/>
</dbReference>
<evidence type="ECO:0000256" key="5">
    <source>
        <dbReference type="ARBA" id="ARBA00023242"/>
    </source>
</evidence>
<comment type="caution">
    <text evidence="9">The sequence shown here is derived from an EMBL/GenBank/DDBJ whole genome shotgun (WGS) entry which is preliminary data.</text>
</comment>
<comment type="similarity">
    <text evidence="2 6">Belongs to the DNA polymerase alpha subunit B family.</text>
</comment>
<dbReference type="Pfam" id="PF22062">
    <property type="entry name" value="OB_DPOA2"/>
    <property type="match status" value="1"/>
</dbReference>
<evidence type="ECO:0000259" key="7">
    <source>
        <dbReference type="Pfam" id="PF04042"/>
    </source>
</evidence>
<dbReference type="PANTHER" id="PTHR23061:SF12">
    <property type="entry name" value="DNA POLYMERASE ALPHA SUBUNIT B"/>
    <property type="match status" value="1"/>
</dbReference>
<comment type="subcellular location">
    <subcellularLocation>
        <location evidence="1 6">Nucleus</location>
    </subcellularLocation>
</comment>
<keyword evidence="5 6" id="KW-0539">Nucleus</keyword>
<dbReference type="Proteomes" id="UP000009328">
    <property type="component" value="Unassembled WGS sequence"/>
</dbReference>
<evidence type="ECO:0000256" key="4">
    <source>
        <dbReference type="ARBA" id="ARBA00022705"/>
    </source>
</evidence>
<evidence type="ECO:0000256" key="3">
    <source>
        <dbReference type="ARBA" id="ARBA00018596"/>
    </source>
</evidence>
<organism evidence="9 10">
    <name type="scientific">Wickerhamomyces ciferrii (strain ATCC 14091 / BCRC 22168 / CBS 111 / JCM 3599 / NBRC 0793 / NRRL Y-1031 F-60-10)</name>
    <name type="common">Yeast</name>
    <name type="synonym">Pichia ciferrii</name>
    <dbReference type="NCBI Taxonomy" id="1206466"/>
    <lineage>
        <taxon>Eukaryota</taxon>
        <taxon>Fungi</taxon>
        <taxon>Dikarya</taxon>
        <taxon>Ascomycota</taxon>
        <taxon>Saccharomycotina</taxon>
        <taxon>Saccharomycetes</taxon>
        <taxon>Phaffomycetales</taxon>
        <taxon>Wickerhamomycetaceae</taxon>
        <taxon>Wickerhamomyces</taxon>
    </lineage>
</organism>
<feature type="domain" description="DNA polymerase alpha/delta/epsilon subunit B" evidence="7">
    <location>
        <begin position="340"/>
        <end position="574"/>
    </location>
</feature>
<reference evidence="9 10" key="1">
    <citation type="journal article" date="2012" name="Eukaryot. Cell">
        <title>Draft genome sequence of Wickerhamomyces ciferrii NRRL Y-1031 F-60-10.</title>
        <authorList>
            <person name="Schneider J."/>
            <person name="Andrea H."/>
            <person name="Blom J."/>
            <person name="Jaenicke S."/>
            <person name="Ruckert C."/>
            <person name="Schorsch C."/>
            <person name="Szczepanowski R."/>
            <person name="Farwick M."/>
            <person name="Goesmann A."/>
            <person name="Puhler A."/>
            <person name="Schaffer S."/>
            <person name="Tauch A."/>
            <person name="Kohler T."/>
            <person name="Brinkrolf K."/>
        </authorList>
    </citation>
    <scope>NUCLEOTIDE SEQUENCE [LARGE SCALE GENOMIC DNA]</scope>
    <source>
        <strain evidence="10">ATCC 14091 / BCRC 22168 / CBS 111 / JCM 3599 / NBRC 0793 / NRRL Y-1031 F-60-10</strain>
    </source>
</reference>
<dbReference type="FunCoup" id="K0KS48">
    <property type="interactions" value="435"/>
</dbReference>
<dbReference type="Gene3D" id="3.60.21.60">
    <property type="match status" value="2"/>
</dbReference>
<dbReference type="InParanoid" id="K0KS48"/>
<comment type="function">
    <text evidence="6">Accessory subunit of the DNA polymerase alpha complex (also known as the alpha DNA polymerase-primase complex) which plays an essential role in the initiation of DNA synthesis.</text>
</comment>
<evidence type="ECO:0000259" key="8">
    <source>
        <dbReference type="Pfam" id="PF22062"/>
    </source>
</evidence>
<dbReference type="PIRSF" id="PIRSF018300">
    <property type="entry name" value="DNA_pol_alph_2"/>
    <property type="match status" value="1"/>
</dbReference>
<evidence type="ECO:0000256" key="6">
    <source>
        <dbReference type="PIRNR" id="PIRNR018300"/>
    </source>
</evidence>
<dbReference type="HOGENOM" id="CLU_014923_1_0_1"/>
<dbReference type="STRING" id="1206466.K0KS48"/>
<dbReference type="Pfam" id="PF04042">
    <property type="entry name" value="DNA_pol_E_B"/>
    <property type="match status" value="1"/>
</dbReference>
<keyword evidence="4 6" id="KW-0235">DNA replication</keyword>
<dbReference type="PANTHER" id="PTHR23061">
    <property type="entry name" value="DNA POLYMERASE 2 ALPHA 70 KDA SUBUNIT"/>
    <property type="match status" value="1"/>
</dbReference>
<dbReference type="InterPro" id="IPR054300">
    <property type="entry name" value="OB_DPOA2"/>
</dbReference>
<accession>K0KS48</accession>
<keyword evidence="10" id="KW-1185">Reference proteome</keyword>
<dbReference type="eggNOG" id="KOG1625">
    <property type="taxonomic scope" value="Eukaryota"/>
</dbReference>
<evidence type="ECO:0000313" key="10">
    <source>
        <dbReference type="Proteomes" id="UP000009328"/>
    </source>
</evidence>
<proteinExistence type="inferred from homology"/>
<evidence type="ECO:0000313" key="9">
    <source>
        <dbReference type="EMBL" id="CCH44807.1"/>
    </source>
</evidence>
<sequence length="636" mass="72002">MSSKDELIEKFGPKIDHEELITKCEQIVKIFAISIEDLYINWESFVITKYDGLKLEYTVENLGLLQNYIQSNLEKRKNGAPSTTKLNKKINITNNNSSPFNFLPSTPTILKKKQKLNDSTPRKLVSPLEQKTPITNTPVVNTPTPLKTTQESGKIIESLNNQITISPGFKPDLSDENPIKLIANFDPKKYQFRTMRTKILETADILDEQIDSFTKIIQQHYQIPSSDFNNPSIISQSEIITVGRIIPDNPQVESIQLNSSSLALETSRTLGIGKRIPLDLSNLTDYSLFPGQIVALRGKNASGDFFKINEILEIPYLGSPVSTNDELTTYYENLENDLKILCINGPYTSSKDLDFTYLENFVTKVNNEIQPHVVIMFGPFIDISHPLVSSGNLDIESPTGKKIQTLDDIFKFLVSPILKKINNKIQIILIPSLKDSISKHAAYPQDSYDKKQLQLSSTKNIKNFPNPSIFQINEILIGVSNNDIFKDLKDINKGSPAGENRFDRISNHIIQQRRFYPSFPGSKSQRKITSSNDDEDEFEFLPSSELDVPYLGLSEFNDVLPDILIIPSELRFFARVVKNTLVINPGVFMRPNSSGTLAQITIEKPKIDELTKINEDGEDLYLHDIWKRARVDIIKS</sequence>
<dbReference type="AlphaFoldDB" id="K0KS48"/>